<evidence type="ECO:0000256" key="1">
    <source>
        <dbReference type="SAM" id="Phobius"/>
    </source>
</evidence>
<reference evidence="2" key="2">
    <citation type="submission" date="2021-09" db="EMBL/GenBank/DDBJ databases">
        <authorList>
            <person name="Gilroy R."/>
        </authorList>
    </citation>
    <scope>NUCLEOTIDE SEQUENCE</scope>
    <source>
        <strain evidence="2">CHK171-7178</strain>
    </source>
</reference>
<proteinExistence type="predicted"/>
<reference evidence="2" key="1">
    <citation type="journal article" date="2021" name="PeerJ">
        <title>Extensive microbial diversity within the chicken gut microbiome revealed by metagenomics and culture.</title>
        <authorList>
            <person name="Gilroy R."/>
            <person name="Ravi A."/>
            <person name="Getino M."/>
            <person name="Pursley I."/>
            <person name="Horton D.L."/>
            <person name="Alikhan N.F."/>
            <person name="Baker D."/>
            <person name="Gharbi K."/>
            <person name="Hall N."/>
            <person name="Watson M."/>
            <person name="Adriaenssens E.M."/>
            <person name="Foster-Nyarko E."/>
            <person name="Jarju S."/>
            <person name="Secka A."/>
            <person name="Antonio M."/>
            <person name="Oren A."/>
            <person name="Chaudhuri R.R."/>
            <person name="La Ragione R."/>
            <person name="Hildebrand F."/>
            <person name="Pallen M.J."/>
        </authorList>
    </citation>
    <scope>NUCLEOTIDE SEQUENCE</scope>
    <source>
        <strain evidence="2">CHK171-7178</strain>
    </source>
</reference>
<name>A0A921KDE9_SPOPS</name>
<organism evidence="2 3">
    <name type="scientific">Sporosarcina psychrophila</name>
    <name type="common">Bacillus psychrophilus</name>
    <dbReference type="NCBI Taxonomy" id="1476"/>
    <lineage>
        <taxon>Bacteria</taxon>
        <taxon>Bacillati</taxon>
        <taxon>Bacillota</taxon>
        <taxon>Bacilli</taxon>
        <taxon>Bacillales</taxon>
        <taxon>Caryophanaceae</taxon>
        <taxon>Sporosarcina</taxon>
    </lineage>
</organism>
<keyword evidence="1" id="KW-1133">Transmembrane helix</keyword>
<keyword evidence="1" id="KW-0812">Transmembrane</keyword>
<comment type="caution">
    <text evidence="2">The sequence shown here is derived from an EMBL/GenBank/DDBJ whole genome shotgun (WGS) entry which is preliminary data.</text>
</comment>
<accession>A0A921KDE9</accession>
<dbReference type="EMBL" id="DYWT01000158">
    <property type="protein sequence ID" value="HJF32008.1"/>
    <property type="molecule type" value="Genomic_DNA"/>
</dbReference>
<evidence type="ECO:0000313" key="3">
    <source>
        <dbReference type="Proteomes" id="UP000698173"/>
    </source>
</evidence>
<evidence type="ECO:0000313" key="2">
    <source>
        <dbReference type="EMBL" id="HJF32008.1"/>
    </source>
</evidence>
<dbReference type="AlphaFoldDB" id="A0A921KDE9"/>
<sequence>MGSKYIDLALILFMGYFAITRFSTGQFGYGTFFMVLALLNILTLVMKVKKDKAAKEEVR</sequence>
<keyword evidence="1" id="KW-0472">Membrane</keyword>
<dbReference type="Proteomes" id="UP000698173">
    <property type="component" value="Unassembled WGS sequence"/>
</dbReference>
<feature type="transmembrane region" description="Helical" evidence="1">
    <location>
        <begin position="29"/>
        <end position="46"/>
    </location>
</feature>
<protein>
    <submittedName>
        <fullName evidence="2">Uncharacterized protein</fullName>
    </submittedName>
</protein>
<gene>
    <name evidence="2" type="ORF">K8V56_09555</name>
</gene>